<feature type="compositionally biased region" description="Basic and acidic residues" evidence="1">
    <location>
        <begin position="176"/>
        <end position="192"/>
    </location>
</feature>
<evidence type="ECO:0000256" key="1">
    <source>
        <dbReference type="SAM" id="MobiDB-lite"/>
    </source>
</evidence>
<organism evidence="3 4">
    <name type="scientific">Lignipirellula cremea</name>
    <dbReference type="NCBI Taxonomy" id="2528010"/>
    <lineage>
        <taxon>Bacteria</taxon>
        <taxon>Pseudomonadati</taxon>
        <taxon>Planctomycetota</taxon>
        <taxon>Planctomycetia</taxon>
        <taxon>Pirellulales</taxon>
        <taxon>Pirellulaceae</taxon>
        <taxon>Lignipirellula</taxon>
    </lineage>
</organism>
<dbReference type="OrthoDB" id="277548at2"/>
<feature type="signal peptide" evidence="2">
    <location>
        <begin position="1"/>
        <end position="30"/>
    </location>
</feature>
<feature type="region of interest" description="Disordered" evidence="1">
    <location>
        <begin position="50"/>
        <end position="77"/>
    </location>
</feature>
<feature type="region of interest" description="Disordered" evidence="1">
    <location>
        <begin position="131"/>
        <end position="192"/>
    </location>
</feature>
<proteinExistence type="predicted"/>
<reference evidence="3 4" key="1">
    <citation type="submission" date="2019-02" db="EMBL/GenBank/DDBJ databases">
        <title>Deep-cultivation of Planctomycetes and their phenomic and genomic characterization uncovers novel biology.</title>
        <authorList>
            <person name="Wiegand S."/>
            <person name="Jogler M."/>
            <person name="Boedeker C."/>
            <person name="Pinto D."/>
            <person name="Vollmers J."/>
            <person name="Rivas-Marin E."/>
            <person name="Kohn T."/>
            <person name="Peeters S.H."/>
            <person name="Heuer A."/>
            <person name="Rast P."/>
            <person name="Oberbeckmann S."/>
            <person name="Bunk B."/>
            <person name="Jeske O."/>
            <person name="Meyerdierks A."/>
            <person name="Storesund J.E."/>
            <person name="Kallscheuer N."/>
            <person name="Luecker S."/>
            <person name="Lage O.M."/>
            <person name="Pohl T."/>
            <person name="Merkel B.J."/>
            <person name="Hornburger P."/>
            <person name="Mueller R.-W."/>
            <person name="Bruemmer F."/>
            <person name="Labrenz M."/>
            <person name="Spormann A.M."/>
            <person name="Op den Camp H."/>
            <person name="Overmann J."/>
            <person name="Amann R."/>
            <person name="Jetten M.S.M."/>
            <person name="Mascher T."/>
            <person name="Medema M.H."/>
            <person name="Devos D.P."/>
            <person name="Kaster A.-K."/>
            <person name="Ovreas L."/>
            <person name="Rohde M."/>
            <person name="Galperin M.Y."/>
            <person name="Jogler C."/>
        </authorList>
    </citation>
    <scope>NUCLEOTIDE SEQUENCE [LARGE SCALE GENOMIC DNA]</scope>
    <source>
        <strain evidence="3 4">Pla85_3_4</strain>
    </source>
</reference>
<evidence type="ECO:0000313" key="4">
    <source>
        <dbReference type="Proteomes" id="UP000317648"/>
    </source>
</evidence>
<feature type="chain" id="PRO_5021778190" evidence="2">
    <location>
        <begin position="31"/>
        <end position="244"/>
    </location>
</feature>
<dbReference type="RefSeq" id="WP_145055447.1">
    <property type="nucleotide sequence ID" value="NZ_CP036433.1"/>
</dbReference>
<dbReference type="AlphaFoldDB" id="A0A518DY82"/>
<keyword evidence="4" id="KW-1185">Reference proteome</keyword>
<evidence type="ECO:0000313" key="3">
    <source>
        <dbReference type="EMBL" id="QDU96809.1"/>
    </source>
</evidence>
<dbReference type="EMBL" id="CP036433">
    <property type="protein sequence ID" value="QDU96809.1"/>
    <property type="molecule type" value="Genomic_DNA"/>
</dbReference>
<feature type="compositionally biased region" description="Low complexity" evidence="1">
    <location>
        <begin position="131"/>
        <end position="143"/>
    </location>
</feature>
<keyword evidence="2" id="KW-0732">Signal</keyword>
<gene>
    <name evidence="3" type="ORF">Pla8534_46300</name>
</gene>
<protein>
    <submittedName>
        <fullName evidence="3">Uncharacterized protein</fullName>
    </submittedName>
</protein>
<dbReference type="Proteomes" id="UP000317648">
    <property type="component" value="Chromosome"/>
</dbReference>
<dbReference type="KEGG" id="lcre:Pla8534_46300"/>
<evidence type="ECO:0000256" key="2">
    <source>
        <dbReference type="SAM" id="SignalP"/>
    </source>
</evidence>
<sequence length="244" mass="26877" precursor="true">MFASLFLPRTVAAWLVLAAILLALPATTIAQEPSLDKQVLEDLDLGDDDLLEGLDDLPLRPPTQPTQPQGDNPAELAGEDLGQELENPLLRIGQRMRQAETRISQRDTSQQTQQLQQDIVADLAKLIEQMQQQPPPSGGQSSPKPQPAPQPGQEQPKQGEGDQQASSQPQPGASRESSDRMDKSDKAEAGSEHLDLLIKKVWGHLPPRVQQQMQNVQEEQATPGFEKLIYEYYKRLAEDGSVSP</sequence>
<accession>A0A518DY82</accession>
<name>A0A518DY82_9BACT</name>
<feature type="compositionally biased region" description="Low complexity" evidence="1">
    <location>
        <begin position="151"/>
        <end position="174"/>
    </location>
</feature>